<organism evidence="5 6">
    <name type="scientific">Arcticibacter tournemirensis</name>
    <dbReference type="NCBI Taxonomy" id="699437"/>
    <lineage>
        <taxon>Bacteria</taxon>
        <taxon>Pseudomonadati</taxon>
        <taxon>Bacteroidota</taxon>
        <taxon>Sphingobacteriia</taxon>
        <taxon>Sphingobacteriales</taxon>
        <taxon>Sphingobacteriaceae</taxon>
        <taxon>Arcticibacter</taxon>
    </lineage>
</organism>
<dbReference type="Gene3D" id="3.90.550.10">
    <property type="entry name" value="Spore Coat Polysaccharide Biosynthesis Protein SpsA, Chain A"/>
    <property type="match status" value="1"/>
</dbReference>
<dbReference type="SUPFAM" id="SSF53448">
    <property type="entry name" value="Nucleotide-diphospho-sugar transferases"/>
    <property type="match status" value="1"/>
</dbReference>
<dbReference type="RefSeq" id="WP_141813695.1">
    <property type="nucleotide sequence ID" value="NZ_VFPL01000001.1"/>
</dbReference>
<dbReference type="InterPro" id="IPR001173">
    <property type="entry name" value="Glyco_trans_2-like"/>
</dbReference>
<protein>
    <submittedName>
        <fullName evidence="5">Glycosyltransferase</fullName>
    </submittedName>
</protein>
<sequence length="338" mass="39622">MAKIAYNICVVTVTYGDRWEFLEQVIKEVLTLDRVANLIVVDNASAYNVEAKCREMRDARIKVITQQQNKGSAGGYKIGLEYFENQTQADFVWLLDDDNLPNEDALTKLMDEWHSISGEEDTIALFSLRTDRKQHINIARGVDSRRYYLIPNGFMGFNLFRIPLNQFLKIRDKFIRLKPFKRKAIMPYVPYGGLFFHKKMISKIGYPNERFFLYADDSEYTYRITERGGTIWLIPGSKITDIDRSIGTKYKHRFWKSIFLDLWSFRTYYQVRNSVFFYSRITVSNKITYNINKCLYLYIQYLISLLSSKQENYKKLLKAVNDGLSGNLGLADPEDLKS</sequence>
<name>A0A5M9H8Y5_9SPHI</name>
<dbReference type="EMBL" id="VWNE01000022">
    <property type="protein sequence ID" value="KAA8481648.1"/>
    <property type="molecule type" value="Genomic_DNA"/>
</dbReference>
<evidence type="ECO:0000313" key="5">
    <source>
        <dbReference type="EMBL" id="KAA8481648.1"/>
    </source>
</evidence>
<keyword evidence="2" id="KW-0328">Glycosyltransferase</keyword>
<accession>A0A5M9H8Y5</accession>
<proteinExistence type="inferred from homology"/>
<dbReference type="OrthoDB" id="9771846at2"/>
<keyword evidence="6" id="KW-1185">Reference proteome</keyword>
<comment type="caution">
    <text evidence="5">The sequence shown here is derived from an EMBL/GenBank/DDBJ whole genome shotgun (WGS) entry which is preliminary data.</text>
</comment>
<evidence type="ECO:0000256" key="1">
    <source>
        <dbReference type="ARBA" id="ARBA00006739"/>
    </source>
</evidence>
<dbReference type="PANTHER" id="PTHR43179">
    <property type="entry name" value="RHAMNOSYLTRANSFERASE WBBL"/>
    <property type="match status" value="1"/>
</dbReference>
<feature type="domain" description="Glycosyltransferase 2-like" evidence="4">
    <location>
        <begin position="9"/>
        <end position="114"/>
    </location>
</feature>
<reference evidence="5 6" key="1">
    <citation type="submission" date="2019-09" db="EMBL/GenBank/DDBJ databases">
        <title>Pararcticibacter amylolyticus gen. nov., sp. nov., isolated from a rottenly hemp rope, and reclassification of Pedobacter tournemirensis as Pararcticibacter tournemirensis comb. nov.</title>
        <authorList>
            <person name="Cai Y."/>
        </authorList>
    </citation>
    <scope>NUCLEOTIDE SEQUENCE [LARGE SCALE GENOMIC DNA]</scope>
    <source>
        <strain evidence="5 6">TF5-37.2-LB10</strain>
    </source>
</reference>
<evidence type="ECO:0000259" key="4">
    <source>
        <dbReference type="Pfam" id="PF00535"/>
    </source>
</evidence>
<keyword evidence="3 5" id="KW-0808">Transferase</keyword>
<evidence type="ECO:0000313" key="6">
    <source>
        <dbReference type="Proteomes" id="UP000322918"/>
    </source>
</evidence>
<evidence type="ECO:0000256" key="3">
    <source>
        <dbReference type="ARBA" id="ARBA00022679"/>
    </source>
</evidence>
<dbReference type="Proteomes" id="UP000322918">
    <property type="component" value="Unassembled WGS sequence"/>
</dbReference>
<comment type="similarity">
    <text evidence="1">Belongs to the glycosyltransferase 2 family.</text>
</comment>
<dbReference type="PANTHER" id="PTHR43179:SF12">
    <property type="entry name" value="GALACTOFURANOSYLTRANSFERASE GLFT2"/>
    <property type="match status" value="1"/>
</dbReference>
<dbReference type="AlphaFoldDB" id="A0A5M9H8Y5"/>
<evidence type="ECO:0000256" key="2">
    <source>
        <dbReference type="ARBA" id="ARBA00022676"/>
    </source>
</evidence>
<dbReference type="GO" id="GO:0016757">
    <property type="term" value="F:glycosyltransferase activity"/>
    <property type="evidence" value="ECO:0007669"/>
    <property type="project" value="UniProtKB-KW"/>
</dbReference>
<gene>
    <name evidence="5" type="ORF">F1649_14010</name>
</gene>
<dbReference type="Pfam" id="PF00535">
    <property type="entry name" value="Glycos_transf_2"/>
    <property type="match status" value="1"/>
</dbReference>
<dbReference type="InterPro" id="IPR029044">
    <property type="entry name" value="Nucleotide-diphossugar_trans"/>
</dbReference>